<dbReference type="KEGG" id="nue:C5F50_10645"/>
<accession>A0A7D5R7X7</accession>
<sequence length="78" mass="8694">MAVFLLNAKLVFLLKIVLIVLWMNVAVGKQLILDLSFKSKGLKHFIDFLIPSISNSKLNDGFGYNLGRSSNTVLEIIT</sequence>
<dbReference type="EMBL" id="CP026995">
    <property type="protein sequence ID" value="QLH07478.1"/>
    <property type="molecule type" value="Genomic_DNA"/>
</dbReference>
<reference evidence="1 2" key="1">
    <citation type="submission" date="2018-02" db="EMBL/GenBank/DDBJ databases">
        <title>Complete genome of Nitrosopumilus ureaphilus PS0.</title>
        <authorList>
            <person name="Qin W."/>
            <person name="Zheng Y."/>
            <person name="Stahl D.A."/>
        </authorList>
    </citation>
    <scope>NUCLEOTIDE SEQUENCE [LARGE SCALE GENOMIC DNA]</scope>
    <source>
        <strain evidence="1 2">PS0</strain>
    </source>
</reference>
<keyword evidence="2" id="KW-1185">Reference proteome</keyword>
<proteinExistence type="predicted"/>
<protein>
    <submittedName>
        <fullName evidence="1">Uncharacterized protein</fullName>
    </submittedName>
</protein>
<organism evidence="1 2">
    <name type="scientific">Nitrosopumilus ureiphilus</name>
    <dbReference type="NCBI Taxonomy" id="1470067"/>
    <lineage>
        <taxon>Archaea</taxon>
        <taxon>Nitrososphaerota</taxon>
        <taxon>Nitrososphaeria</taxon>
        <taxon>Nitrosopumilales</taxon>
        <taxon>Nitrosopumilaceae</taxon>
        <taxon>Nitrosopumilus</taxon>
    </lineage>
</organism>
<dbReference type="Proteomes" id="UP000509478">
    <property type="component" value="Chromosome"/>
</dbReference>
<evidence type="ECO:0000313" key="2">
    <source>
        <dbReference type="Proteomes" id="UP000509478"/>
    </source>
</evidence>
<evidence type="ECO:0000313" key="1">
    <source>
        <dbReference type="EMBL" id="QLH07478.1"/>
    </source>
</evidence>
<name>A0A7D5R7X7_9ARCH</name>
<gene>
    <name evidence="1" type="ORF">C5F50_10645</name>
</gene>
<dbReference type="AlphaFoldDB" id="A0A7D5R7X7"/>